<evidence type="ECO:0000256" key="3">
    <source>
        <dbReference type="ARBA" id="ARBA00022741"/>
    </source>
</evidence>
<dbReference type="OrthoDB" id="9762778at2"/>
<evidence type="ECO:0000256" key="5">
    <source>
        <dbReference type="ARBA" id="ARBA00022989"/>
    </source>
</evidence>
<keyword evidence="3" id="KW-0547">Nucleotide-binding</keyword>
<dbReference type="GO" id="GO:0005524">
    <property type="term" value="F:ATP binding"/>
    <property type="evidence" value="ECO:0007669"/>
    <property type="project" value="UniProtKB-KW"/>
</dbReference>
<evidence type="ECO:0000259" key="9">
    <source>
        <dbReference type="PROSITE" id="PS50929"/>
    </source>
</evidence>
<dbReference type="InterPro" id="IPR039421">
    <property type="entry name" value="Type_1_exporter"/>
</dbReference>
<evidence type="ECO:0000256" key="6">
    <source>
        <dbReference type="ARBA" id="ARBA00023136"/>
    </source>
</evidence>
<keyword evidence="6 7" id="KW-0472">Membrane</keyword>
<dbReference type="FunCoup" id="Q025H5">
    <property type="interactions" value="494"/>
</dbReference>
<dbReference type="AlphaFoldDB" id="Q025H5"/>
<comment type="subcellular location">
    <subcellularLocation>
        <location evidence="1">Cell membrane</location>
        <topology evidence="1">Multi-pass membrane protein</topology>
    </subcellularLocation>
</comment>
<dbReference type="Pfam" id="PF00005">
    <property type="entry name" value="ABC_tran"/>
    <property type="match status" value="1"/>
</dbReference>
<dbReference type="CDD" id="cd03251">
    <property type="entry name" value="ABCC_MsbA"/>
    <property type="match status" value="1"/>
</dbReference>
<accession>Q025H5</accession>
<keyword evidence="2 7" id="KW-0812">Transmembrane</keyword>
<dbReference type="PROSITE" id="PS50893">
    <property type="entry name" value="ABC_TRANSPORTER_2"/>
    <property type="match status" value="1"/>
</dbReference>
<keyword evidence="5 7" id="KW-1133">Transmembrane helix</keyword>
<proteinExistence type="predicted"/>
<reference evidence="10" key="1">
    <citation type="submission" date="2006-10" db="EMBL/GenBank/DDBJ databases">
        <title>Complete sequence of Solibacter usitatus Ellin6076.</title>
        <authorList>
            <consortium name="US DOE Joint Genome Institute"/>
            <person name="Copeland A."/>
            <person name="Lucas S."/>
            <person name="Lapidus A."/>
            <person name="Barry K."/>
            <person name="Detter J.C."/>
            <person name="Glavina del Rio T."/>
            <person name="Hammon N."/>
            <person name="Israni S."/>
            <person name="Dalin E."/>
            <person name="Tice H."/>
            <person name="Pitluck S."/>
            <person name="Thompson L.S."/>
            <person name="Brettin T."/>
            <person name="Bruce D."/>
            <person name="Han C."/>
            <person name="Tapia R."/>
            <person name="Gilna P."/>
            <person name="Schmutz J."/>
            <person name="Larimer F."/>
            <person name="Land M."/>
            <person name="Hauser L."/>
            <person name="Kyrpides N."/>
            <person name="Mikhailova N."/>
            <person name="Janssen P.H."/>
            <person name="Kuske C.R."/>
            <person name="Richardson P."/>
        </authorList>
    </citation>
    <scope>NUCLEOTIDE SEQUENCE</scope>
    <source>
        <strain evidence="10">Ellin6076</strain>
    </source>
</reference>
<dbReference type="InterPro" id="IPR003593">
    <property type="entry name" value="AAA+_ATPase"/>
</dbReference>
<dbReference type="GO" id="GO:0015421">
    <property type="term" value="F:ABC-type oligopeptide transporter activity"/>
    <property type="evidence" value="ECO:0007669"/>
    <property type="project" value="TreeGrafter"/>
</dbReference>
<evidence type="ECO:0000256" key="1">
    <source>
        <dbReference type="ARBA" id="ARBA00004651"/>
    </source>
</evidence>
<dbReference type="PROSITE" id="PS00211">
    <property type="entry name" value="ABC_TRANSPORTER_1"/>
    <property type="match status" value="1"/>
</dbReference>
<feature type="domain" description="ABC transmembrane type-1" evidence="9">
    <location>
        <begin position="19"/>
        <end position="328"/>
    </location>
</feature>
<dbReference type="PANTHER" id="PTHR43394:SF1">
    <property type="entry name" value="ATP-BINDING CASSETTE SUB-FAMILY B MEMBER 10, MITOCHONDRIAL"/>
    <property type="match status" value="1"/>
</dbReference>
<feature type="transmembrane region" description="Helical" evidence="7">
    <location>
        <begin position="294"/>
        <end position="313"/>
    </location>
</feature>
<evidence type="ECO:0000259" key="8">
    <source>
        <dbReference type="PROSITE" id="PS50893"/>
    </source>
</evidence>
<dbReference type="SMART" id="SM00382">
    <property type="entry name" value="AAA"/>
    <property type="match status" value="1"/>
</dbReference>
<dbReference type="InterPro" id="IPR011527">
    <property type="entry name" value="ABC1_TM_dom"/>
</dbReference>
<evidence type="ECO:0000256" key="4">
    <source>
        <dbReference type="ARBA" id="ARBA00022840"/>
    </source>
</evidence>
<dbReference type="CDD" id="cd18552">
    <property type="entry name" value="ABC_6TM_MsbA_like"/>
    <property type="match status" value="1"/>
</dbReference>
<gene>
    <name evidence="10" type="ordered locus">Acid_2355</name>
</gene>
<dbReference type="STRING" id="234267.Acid_2355"/>
<dbReference type="eggNOG" id="COG1132">
    <property type="taxonomic scope" value="Bacteria"/>
</dbReference>
<feature type="domain" description="ABC transporter" evidence="8">
    <location>
        <begin position="362"/>
        <end position="598"/>
    </location>
</feature>
<dbReference type="EMBL" id="CP000473">
    <property type="protein sequence ID" value="ABJ83344.1"/>
    <property type="molecule type" value="Genomic_DNA"/>
</dbReference>
<feature type="transmembrane region" description="Helical" evidence="7">
    <location>
        <begin position="185"/>
        <end position="204"/>
    </location>
</feature>
<dbReference type="SUPFAM" id="SSF52540">
    <property type="entry name" value="P-loop containing nucleoside triphosphate hydrolases"/>
    <property type="match status" value="1"/>
</dbReference>
<protein>
    <submittedName>
        <fullName evidence="10">ABC transporter related</fullName>
    </submittedName>
</protein>
<dbReference type="SUPFAM" id="SSF90123">
    <property type="entry name" value="ABC transporter transmembrane region"/>
    <property type="match status" value="1"/>
</dbReference>
<name>Q025H5_SOLUE</name>
<evidence type="ECO:0000256" key="7">
    <source>
        <dbReference type="SAM" id="Phobius"/>
    </source>
</evidence>
<dbReference type="PROSITE" id="PS50929">
    <property type="entry name" value="ABC_TM1F"/>
    <property type="match status" value="1"/>
</dbReference>
<keyword evidence="4" id="KW-0067">ATP-binding</keyword>
<dbReference type="GO" id="GO:0005886">
    <property type="term" value="C:plasma membrane"/>
    <property type="evidence" value="ECO:0007669"/>
    <property type="project" value="UniProtKB-SubCell"/>
</dbReference>
<organism evidence="10">
    <name type="scientific">Solibacter usitatus (strain Ellin6076)</name>
    <dbReference type="NCBI Taxonomy" id="234267"/>
    <lineage>
        <taxon>Bacteria</taxon>
        <taxon>Pseudomonadati</taxon>
        <taxon>Acidobacteriota</taxon>
        <taxon>Terriglobia</taxon>
        <taxon>Bryobacterales</taxon>
        <taxon>Solibacteraceae</taxon>
        <taxon>Candidatus Solibacter</taxon>
    </lineage>
</organism>
<dbReference type="Gene3D" id="1.20.1560.10">
    <property type="entry name" value="ABC transporter type 1, transmembrane domain"/>
    <property type="match status" value="1"/>
</dbReference>
<dbReference type="InterPro" id="IPR027417">
    <property type="entry name" value="P-loop_NTPase"/>
</dbReference>
<dbReference type="Gene3D" id="3.40.50.300">
    <property type="entry name" value="P-loop containing nucleotide triphosphate hydrolases"/>
    <property type="match status" value="1"/>
</dbReference>
<dbReference type="Pfam" id="PF00664">
    <property type="entry name" value="ABC_membrane"/>
    <property type="match status" value="1"/>
</dbReference>
<dbReference type="FunFam" id="3.40.50.300:FF:000218">
    <property type="entry name" value="Multidrug ABC transporter ATP-binding protein"/>
    <property type="match status" value="1"/>
</dbReference>
<sequence precursor="true">MTQILRLLSYGRKFWPQILLSVFLMALAGAAQGTMPLLIQPIFDRVLIANAPGGPIALLPRPFLGHQLYLHDILPIHGRSDWFMIATCLLIAFLLKGACDYIGNYLVSYAGFASVTRLRNAVFDKVLKQGAQFFEAHSTGQLMSSIMNDVDKVQVATSQILADLLRQFFSAAFLLFVLLNNDWRLALICLVVLPAVMLPTMRMGRRIRRTSRGTQERQADLNQILQETLSGHMVVKAFTAEPYESRRFHAASARLLKNNARYVLQQGLSSPLIDFFAALTIVSLLTYARTQIKGHAFTAGTFTSFIFALLMLLEPLKRLVGIYNIFQQALGASQKVFEYLDHQETVVDTAGAPALPAFQNSIAFENVAFHYPGAPDGFRIPNLSLTVKAGEVVALVGPSGGGKTTLANFLPRFYDPTSGSVKIDGHDVREFSLSSLRSQIGLVAQDTFLFNDTVANNIAYGRDGVPPEAIRAAAETALAHEFITRLPEGYETVIGDRGVKLSGGQRQRLSIARALLKNAPILILDEATSHLDTESEMLVQKALANLMEHRTVIVIAHRLSTIRRADKIVVLEKGQIRETGTHEELVSRGGIYQRLHELQFEDAGTVVDL</sequence>
<dbReference type="InterPro" id="IPR036640">
    <property type="entry name" value="ABC1_TM_sf"/>
</dbReference>
<evidence type="ECO:0000313" key="10">
    <source>
        <dbReference type="EMBL" id="ABJ83344.1"/>
    </source>
</evidence>
<dbReference type="InterPro" id="IPR017871">
    <property type="entry name" value="ABC_transporter-like_CS"/>
</dbReference>
<dbReference type="InterPro" id="IPR003439">
    <property type="entry name" value="ABC_transporter-like_ATP-bd"/>
</dbReference>
<dbReference type="PANTHER" id="PTHR43394">
    <property type="entry name" value="ATP-DEPENDENT PERMEASE MDL1, MITOCHONDRIAL"/>
    <property type="match status" value="1"/>
</dbReference>
<dbReference type="HOGENOM" id="CLU_000604_84_3_0"/>
<evidence type="ECO:0000256" key="2">
    <source>
        <dbReference type="ARBA" id="ARBA00022692"/>
    </source>
</evidence>
<dbReference type="InParanoid" id="Q025H5"/>
<dbReference type="KEGG" id="sus:Acid_2355"/>
<dbReference type="GO" id="GO:0016887">
    <property type="term" value="F:ATP hydrolysis activity"/>
    <property type="evidence" value="ECO:0007669"/>
    <property type="project" value="InterPro"/>
</dbReference>